<protein>
    <submittedName>
        <fullName evidence="1">Uncharacterized protein</fullName>
    </submittedName>
</protein>
<proteinExistence type="predicted"/>
<dbReference type="Proteomes" id="UP000236630">
    <property type="component" value="Unassembled WGS sequence"/>
</dbReference>
<name>A0A2H5QXU9_CITUN</name>
<dbReference type="AlphaFoldDB" id="A0A2H5QXU9"/>
<reference evidence="1 2" key="1">
    <citation type="journal article" date="2017" name="Front. Genet.">
        <title>Draft sequencing of the heterozygous diploid genome of Satsuma (Citrus unshiu Marc.) using a hybrid assembly approach.</title>
        <authorList>
            <person name="Shimizu T."/>
            <person name="Tanizawa Y."/>
            <person name="Mochizuki T."/>
            <person name="Nagasaki H."/>
            <person name="Yoshioka T."/>
            <person name="Toyoda A."/>
            <person name="Fujiyama A."/>
            <person name="Kaminuma E."/>
            <person name="Nakamura Y."/>
        </authorList>
    </citation>
    <scope>NUCLEOTIDE SEQUENCE [LARGE SCALE GENOMIC DNA]</scope>
    <source>
        <strain evidence="2">cv. Miyagawa wase</strain>
    </source>
</reference>
<evidence type="ECO:0000313" key="1">
    <source>
        <dbReference type="EMBL" id="GAY69419.1"/>
    </source>
</evidence>
<accession>A0A2H5QXU9</accession>
<sequence>MAAIADPKLPKSVPLELKATPELYSASNRSSTSADLPFSSASWSLRDLISPSRAVLRVVTLIPRWKRRRSVPRLQADLRTLVRGFLPTTLTGWGRGQSRDRSLGGADTGLLWRRRRVAGVAWSSTTLSGQSAKNLVIHSGSYVHQTRTNQGCR</sequence>
<organism evidence="1 2">
    <name type="scientific">Citrus unshiu</name>
    <name type="common">Satsuma mandarin</name>
    <name type="synonym">Citrus nobilis var. unshiu</name>
    <dbReference type="NCBI Taxonomy" id="55188"/>
    <lineage>
        <taxon>Eukaryota</taxon>
        <taxon>Viridiplantae</taxon>
        <taxon>Streptophyta</taxon>
        <taxon>Embryophyta</taxon>
        <taxon>Tracheophyta</taxon>
        <taxon>Spermatophyta</taxon>
        <taxon>Magnoliopsida</taxon>
        <taxon>eudicotyledons</taxon>
        <taxon>Gunneridae</taxon>
        <taxon>Pentapetalae</taxon>
        <taxon>rosids</taxon>
        <taxon>malvids</taxon>
        <taxon>Sapindales</taxon>
        <taxon>Rutaceae</taxon>
        <taxon>Aurantioideae</taxon>
        <taxon>Citrus</taxon>
    </lineage>
</organism>
<dbReference type="EMBL" id="BDQV01001225">
    <property type="protein sequence ID" value="GAY69419.1"/>
    <property type="molecule type" value="Genomic_DNA"/>
</dbReference>
<evidence type="ECO:0000313" key="2">
    <source>
        <dbReference type="Proteomes" id="UP000236630"/>
    </source>
</evidence>
<comment type="caution">
    <text evidence="1">The sequence shown here is derived from an EMBL/GenBank/DDBJ whole genome shotgun (WGS) entry which is preliminary data.</text>
</comment>
<gene>
    <name evidence="1" type="ORF">CUMW_271820</name>
</gene>
<keyword evidence="2" id="KW-1185">Reference proteome</keyword>